<evidence type="ECO:0000313" key="1">
    <source>
        <dbReference type="EMBL" id="EST44673.1"/>
    </source>
</evidence>
<dbReference type="Proteomes" id="UP000018208">
    <property type="component" value="Unassembled WGS sequence"/>
</dbReference>
<keyword evidence="3" id="KW-1185">Reference proteome</keyword>
<organism evidence="1">
    <name type="scientific">Spironucleus salmonicida</name>
    <dbReference type="NCBI Taxonomy" id="348837"/>
    <lineage>
        <taxon>Eukaryota</taxon>
        <taxon>Metamonada</taxon>
        <taxon>Diplomonadida</taxon>
        <taxon>Hexamitidae</taxon>
        <taxon>Hexamitinae</taxon>
        <taxon>Spironucleus</taxon>
    </lineage>
</organism>
<dbReference type="EMBL" id="KI546114">
    <property type="protein sequence ID" value="EST44673.1"/>
    <property type="molecule type" value="Genomic_DNA"/>
</dbReference>
<dbReference type="AlphaFoldDB" id="V6LK24"/>
<dbReference type="EMBL" id="AUWU02000005">
    <property type="protein sequence ID" value="KAH0572677.1"/>
    <property type="molecule type" value="Genomic_DNA"/>
</dbReference>
<evidence type="ECO:0000313" key="3">
    <source>
        <dbReference type="Proteomes" id="UP000018208"/>
    </source>
</evidence>
<protein>
    <submittedName>
        <fullName evidence="1">Uncharacterized protein</fullName>
    </submittedName>
</protein>
<reference evidence="1 2" key="1">
    <citation type="journal article" date="2014" name="PLoS Genet.">
        <title>The Genome of Spironucleus salmonicida Highlights a Fish Pathogen Adapted to Fluctuating Environments.</title>
        <authorList>
            <person name="Xu F."/>
            <person name="Jerlstrom-Hultqvist J."/>
            <person name="Einarsson E."/>
            <person name="Astvaldsson A."/>
            <person name="Svard S.G."/>
            <person name="Andersson J.O."/>
        </authorList>
    </citation>
    <scope>NUCLEOTIDE SEQUENCE</scope>
    <source>
        <strain evidence="2">ATCC 50377</strain>
    </source>
</reference>
<proteinExistence type="predicted"/>
<dbReference type="VEuPathDB" id="GiardiaDB:SS50377_24789"/>
<reference evidence="2" key="2">
    <citation type="submission" date="2020-12" db="EMBL/GenBank/DDBJ databases">
        <title>New Spironucleus salmonicida genome in near-complete chromosomes.</title>
        <authorList>
            <person name="Xu F."/>
            <person name="Kurt Z."/>
            <person name="Jimenez-Gonzalez A."/>
            <person name="Astvaldsson A."/>
            <person name="Andersson J.O."/>
            <person name="Svard S.G."/>
        </authorList>
    </citation>
    <scope>NUCLEOTIDE SEQUENCE</scope>
    <source>
        <strain evidence="2">ATCC 50377</strain>
    </source>
</reference>
<accession>V6LK24</accession>
<name>V6LK24_9EUKA</name>
<sequence length="605" mass="70669">MRYNYEIDLKQIYLQEYTQATHLVVVIYSSSSYAYQYIPILRKCQLEYFNFKLSLDSPYQQAQFIVVKELQKVSSQLCQGVHITDLFRCPVEIFIELLQEESMDVQNQFIHVNIPNIIPFQEYQYESESDGIVLTGNVQKVQEFKNNSVSLFVEAELPSQKIFRILGIHHGFKIVLFEANIGKQGYIITQPFCLENLQIEAVSYIRQQNYDHIHQLCHTWPIQHAIYSILPYQKYEKAIHTQVSYGNTFLTITFSSFKYEQAEEIKYLILDKVSYKHEEVAFFCCYNIWDISNKFIAEEVFTNYNQQELHIGKVEVFVNGQIYSINLLNPGQSQFIISQNDVDLLFSQKVSNIRIEDETISISDQRVASQLPSPKIQCHDLATIFIENSSVVPYEIDIIPYIDRSYYSEDQINNIQQQITQLQFQLKLYNKAHETVKLNKLKQDVLIFSQTDMEYFQQRFLPVSLDSVIVQKVFSSNQNSQQSITFSSSDLQSVLKAFSVSNKIKTIQQICRKLQKKYSSELDIVEQELIIQKLMKLIEKIKSRKRSSGPVISNHNIVTSPHIILPQITNIISCQQDQQQLNLQDQLEDQILQSLTKIKELENDE</sequence>
<gene>
    <name evidence="1" type="ORF">SS50377_15450</name>
    <name evidence="2" type="ORF">SS50377_24789</name>
</gene>
<evidence type="ECO:0000313" key="2">
    <source>
        <dbReference type="EMBL" id="KAH0572677.1"/>
    </source>
</evidence>